<comment type="caution">
    <text evidence="6">The sequence shown here is derived from an EMBL/GenBank/DDBJ whole genome shotgun (WGS) entry which is preliminary data.</text>
</comment>
<evidence type="ECO:0000313" key="7">
    <source>
        <dbReference type="Proteomes" id="UP000767238"/>
    </source>
</evidence>
<dbReference type="GO" id="GO:0010181">
    <property type="term" value="F:FMN binding"/>
    <property type="evidence" value="ECO:0007669"/>
    <property type="project" value="InterPro"/>
</dbReference>
<comment type="similarity">
    <text evidence="4">Belongs to the flavoredoxin family.</text>
</comment>
<dbReference type="SUPFAM" id="SSF50475">
    <property type="entry name" value="FMN-binding split barrel"/>
    <property type="match status" value="1"/>
</dbReference>
<dbReference type="InterPro" id="IPR002563">
    <property type="entry name" value="Flavin_Rdtase-like_dom"/>
</dbReference>
<dbReference type="OrthoDB" id="10250990at2759"/>
<evidence type="ECO:0000313" key="6">
    <source>
        <dbReference type="EMBL" id="KAH0223599.1"/>
    </source>
</evidence>
<evidence type="ECO:0000256" key="3">
    <source>
        <dbReference type="ARBA" id="ARBA00022643"/>
    </source>
</evidence>
<proteinExistence type="inferred from homology"/>
<dbReference type="Gene3D" id="2.30.110.10">
    <property type="entry name" value="Electron Transport, Fmn-binding Protein, Chain A"/>
    <property type="match status" value="1"/>
</dbReference>
<organism evidence="6 7">
    <name type="scientific">Aureobasidium melanogenum</name>
    <name type="common">Aureobasidium pullulans var. melanogenum</name>
    <dbReference type="NCBI Taxonomy" id="46634"/>
    <lineage>
        <taxon>Eukaryota</taxon>
        <taxon>Fungi</taxon>
        <taxon>Dikarya</taxon>
        <taxon>Ascomycota</taxon>
        <taxon>Pezizomycotina</taxon>
        <taxon>Dothideomycetes</taxon>
        <taxon>Dothideomycetidae</taxon>
        <taxon>Dothideales</taxon>
        <taxon>Saccotheciaceae</taxon>
        <taxon>Aureobasidium</taxon>
    </lineage>
</organism>
<dbReference type="AlphaFoldDB" id="A0A9P8K7R1"/>
<accession>A0A9P8K7R1</accession>
<feature type="non-terminal residue" evidence="6">
    <location>
        <position position="170"/>
    </location>
</feature>
<feature type="domain" description="Flavin reductase like" evidence="5">
    <location>
        <begin position="10"/>
        <end position="114"/>
    </location>
</feature>
<comment type="cofactor">
    <cofactor evidence="1">
        <name>FMN</name>
        <dbReference type="ChEBI" id="CHEBI:58210"/>
    </cofactor>
</comment>
<name>A0A9P8K7R1_AURME</name>
<gene>
    <name evidence="6" type="ORF">KCV03_g4177</name>
</gene>
<keyword evidence="2" id="KW-0285">Flavoprotein</keyword>
<evidence type="ECO:0000256" key="2">
    <source>
        <dbReference type="ARBA" id="ARBA00022630"/>
    </source>
</evidence>
<evidence type="ECO:0000256" key="4">
    <source>
        <dbReference type="ARBA" id="ARBA00038054"/>
    </source>
</evidence>
<protein>
    <recommendedName>
        <fullName evidence="5">Flavin reductase like domain-containing protein</fullName>
    </recommendedName>
</protein>
<dbReference type="PANTHER" id="PTHR33798">
    <property type="entry name" value="FLAVOPROTEIN OXYGENASE"/>
    <property type="match status" value="1"/>
</dbReference>
<dbReference type="PANTHER" id="PTHR33798:SF5">
    <property type="entry name" value="FLAVIN REDUCTASE LIKE DOMAIN-CONTAINING PROTEIN"/>
    <property type="match status" value="1"/>
</dbReference>
<evidence type="ECO:0000256" key="1">
    <source>
        <dbReference type="ARBA" id="ARBA00001917"/>
    </source>
</evidence>
<dbReference type="Pfam" id="PF01613">
    <property type="entry name" value="Flavin_Reduct"/>
    <property type="match status" value="1"/>
</dbReference>
<dbReference type="InterPro" id="IPR012349">
    <property type="entry name" value="Split_barrel_FMN-bd"/>
</dbReference>
<reference evidence="6" key="1">
    <citation type="journal article" date="2021" name="J Fungi (Basel)">
        <title>Virulence traits and population genomics of the black yeast Aureobasidium melanogenum.</title>
        <authorList>
            <person name="Cernosa A."/>
            <person name="Sun X."/>
            <person name="Gostincar C."/>
            <person name="Fang C."/>
            <person name="Gunde-Cimerman N."/>
            <person name="Song Z."/>
        </authorList>
    </citation>
    <scope>NUCLEOTIDE SEQUENCE</scope>
    <source>
        <strain evidence="6">EXF-8016</strain>
    </source>
</reference>
<reference evidence="6" key="2">
    <citation type="submission" date="2021-08" db="EMBL/GenBank/DDBJ databases">
        <authorList>
            <person name="Gostincar C."/>
            <person name="Sun X."/>
            <person name="Song Z."/>
            <person name="Gunde-Cimerman N."/>
        </authorList>
    </citation>
    <scope>NUCLEOTIDE SEQUENCE</scope>
    <source>
        <strain evidence="6">EXF-8016</strain>
    </source>
</reference>
<sequence length="170" mass="18795">MLAFSGRSGVSKDTLRNLRETGEAVLNTVSENMIEAVNATSVDAPHGVSEWVLSGLTTVPSTTVKPARVKEAVFSIETKLLKIVDFDASEPSQNSHGCLALLEATRFWVREDAIDEQKRHIDLEKLRPVGQLGGIAYSRVTDTFELPRSSWDRATKETPELVKLRDDESL</sequence>
<keyword evidence="3" id="KW-0288">FMN</keyword>
<evidence type="ECO:0000259" key="5">
    <source>
        <dbReference type="Pfam" id="PF01613"/>
    </source>
</evidence>
<dbReference type="Proteomes" id="UP000767238">
    <property type="component" value="Unassembled WGS sequence"/>
</dbReference>
<dbReference type="EMBL" id="JAHFYH010000024">
    <property type="protein sequence ID" value="KAH0223599.1"/>
    <property type="molecule type" value="Genomic_DNA"/>
</dbReference>